<dbReference type="CDD" id="cd00022">
    <property type="entry name" value="BIR"/>
    <property type="match status" value="1"/>
</dbReference>
<dbReference type="SUPFAM" id="SSF57924">
    <property type="entry name" value="Inhibitor of apoptosis (IAP) repeat"/>
    <property type="match status" value="1"/>
</dbReference>
<gene>
    <name evidence="2 3" type="primary">LOC106052413</name>
</gene>
<dbReference type="InterPro" id="IPR001370">
    <property type="entry name" value="BIR_rpt"/>
</dbReference>
<evidence type="ECO:0000313" key="1">
    <source>
        <dbReference type="Proteomes" id="UP001165740"/>
    </source>
</evidence>
<evidence type="ECO:0000313" key="2">
    <source>
        <dbReference type="RefSeq" id="XP_013063239.2"/>
    </source>
</evidence>
<dbReference type="AlphaFoldDB" id="A0A9U8DWJ6"/>
<dbReference type="Proteomes" id="UP001165740">
    <property type="component" value="Chromosome 4"/>
</dbReference>
<dbReference type="GeneID" id="106052413"/>
<dbReference type="Pfam" id="PF00653">
    <property type="entry name" value="BIR"/>
    <property type="match status" value="1"/>
</dbReference>
<dbReference type="RefSeq" id="XP_013063239.2">
    <property type="nucleotide sequence ID" value="XM_013207785.2"/>
</dbReference>
<dbReference type="SMART" id="SM00238">
    <property type="entry name" value="BIR"/>
    <property type="match status" value="1"/>
</dbReference>
<dbReference type="PROSITE" id="PS50143">
    <property type="entry name" value="BIR_REPEAT_2"/>
    <property type="match status" value="1"/>
</dbReference>
<keyword evidence="1" id="KW-1185">Reference proteome</keyword>
<dbReference type="KEGG" id="bgt:106052413"/>
<accession>A0A9U8DWJ6</accession>
<protein>
    <submittedName>
        <fullName evidence="2 3">Uncharacterized protein LOC106052413</fullName>
    </submittedName>
</protein>
<sequence>MNKNHKISEDFVRSISQRNLEVYAVPESPFYYRNVQNIDILRSIFLREINRLQTFNGYPQDGFSAIKLASNGFIYQGHGHEAVCVFCGSRYAEWSTEDDVQIIHRCLCPQCPMVTGEVVSNISLNGDVAQRIEGIHFRNDYETRLDTETSLASRVQLQEFRSEENVRDINEDRINTLEITTSIYTPSFPGVIADVTVEYLTNNTSLMSATPSCPIAPENKTSSGCQTHNIENETHLRYDHLTTLETNEMDTTLSITSDLTVAENGAQAQAFVQHDSETDVLLMTKLANLNTFITLRSDDSEEVMLLCNDQIQTLRGDIPILPNSVPTYTNEDMLMVPVNNTDILDTASHDFDLTQTLGQDILSFSSTHTAVNNLGSASTNTATDPLGRLSDSPNETIFNGLVLKDSTTCEAVSSAIGISDATHKTEALTVDTPTHLHEYSPGTSQETASVRNKDTLVLNRSVISTNLTKVANNQNEITFTIKSAQNLKEIIFECNDKQKIEIEEFNLQGSKGLYISCPTNFRSVIKLAHGEHVNNMNDMTSINVQSDTSKIQSSEGKANPSDVNLRKLRMTKAELKGRVTRSDAIRIIKENVQQLKDRLQSDLLQQA</sequence>
<dbReference type="OrthoDB" id="10291939at2759"/>
<evidence type="ECO:0000313" key="3">
    <source>
        <dbReference type="RefSeq" id="XP_055883185.1"/>
    </source>
</evidence>
<organism evidence="1 2">
    <name type="scientific">Biomphalaria glabrata</name>
    <name type="common">Bloodfluke planorb</name>
    <name type="synonym">Freshwater snail</name>
    <dbReference type="NCBI Taxonomy" id="6526"/>
    <lineage>
        <taxon>Eukaryota</taxon>
        <taxon>Metazoa</taxon>
        <taxon>Spiralia</taxon>
        <taxon>Lophotrochozoa</taxon>
        <taxon>Mollusca</taxon>
        <taxon>Gastropoda</taxon>
        <taxon>Heterobranchia</taxon>
        <taxon>Euthyneura</taxon>
        <taxon>Panpulmonata</taxon>
        <taxon>Hygrophila</taxon>
        <taxon>Lymnaeoidea</taxon>
        <taxon>Planorbidae</taxon>
        <taxon>Biomphalaria</taxon>
    </lineage>
</organism>
<proteinExistence type="predicted"/>
<dbReference type="RefSeq" id="XP_055883185.1">
    <property type="nucleotide sequence ID" value="XM_056027210.1"/>
</dbReference>
<reference evidence="2 3" key="1">
    <citation type="submission" date="2025-04" db="UniProtKB">
        <authorList>
            <consortium name="RefSeq"/>
        </authorList>
    </citation>
    <scope>IDENTIFICATION</scope>
</reference>
<name>A0A9U8DWJ6_BIOGL</name>
<dbReference type="Gene3D" id="1.10.1170.10">
    <property type="entry name" value="Inhibitor Of Apoptosis Protein (2mihbC-IAP-1), Chain A"/>
    <property type="match status" value="1"/>
</dbReference>